<organism evidence="2">
    <name type="scientific">Mustela putorius furo</name>
    <name type="common">European domestic ferret</name>
    <name type="synonym">Mustela furo</name>
    <dbReference type="NCBI Taxonomy" id="9669"/>
    <lineage>
        <taxon>Eukaryota</taxon>
        <taxon>Metazoa</taxon>
        <taxon>Chordata</taxon>
        <taxon>Craniata</taxon>
        <taxon>Vertebrata</taxon>
        <taxon>Euteleostomi</taxon>
        <taxon>Mammalia</taxon>
        <taxon>Eutheria</taxon>
        <taxon>Laurasiatheria</taxon>
        <taxon>Carnivora</taxon>
        <taxon>Caniformia</taxon>
        <taxon>Musteloidea</taxon>
        <taxon>Mustelidae</taxon>
        <taxon>Mustelinae</taxon>
        <taxon>Mustela</taxon>
    </lineage>
</organism>
<feature type="non-terminal residue" evidence="2">
    <location>
        <position position="118"/>
    </location>
</feature>
<dbReference type="AlphaFoldDB" id="G9KRR4"/>
<sequence length="118" mass="12377">SGDSQPPWRPGLFPPAWEPGGANGPFPRRPSPTACPSPSIQPGEQPPSGIPLQDGLREFPLCALTPSPGIRAAVSGVAQPRLGVLGDQLFQDARRCQVLSLNPRLPFSIFPDLSGSCA</sequence>
<feature type="region of interest" description="Disordered" evidence="1">
    <location>
        <begin position="1"/>
        <end position="53"/>
    </location>
</feature>
<accession>G9KRR4</accession>
<feature type="non-terminal residue" evidence="2">
    <location>
        <position position="1"/>
    </location>
</feature>
<dbReference type="EMBL" id="JP018995">
    <property type="protein sequence ID" value="AES07593.1"/>
    <property type="molecule type" value="mRNA"/>
</dbReference>
<proteinExistence type="evidence at transcript level"/>
<name>G9KRR4_MUSPF</name>
<evidence type="ECO:0000256" key="1">
    <source>
        <dbReference type="SAM" id="MobiDB-lite"/>
    </source>
</evidence>
<reference evidence="2" key="1">
    <citation type="journal article" date="2013" name="J. Virol.">
        <title>Sequencing, annotation, and characterization of the influenza ferret infectome.</title>
        <authorList>
            <person name="Leon A.J."/>
            <person name="Banner D."/>
            <person name="Xu L."/>
            <person name="Ran L."/>
            <person name="Peng Z."/>
            <person name="Yi K."/>
            <person name="Chen C."/>
            <person name="Xu F."/>
            <person name="Huang J."/>
            <person name="Zhao Z."/>
            <person name="Lin Z."/>
            <person name="Huang S.H."/>
            <person name="Fang Y."/>
            <person name="Kelvin A.A."/>
            <person name="Ross T.M."/>
            <person name="Farooqui A."/>
            <person name="Kelvin D.J."/>
        </authorList>
    </citation>
    <scope>NUCLEOTIDE SEQUENCE</scope>
    <source>
        <tissue evidence="2">Lungs</tissue>
    </source>
</reference>
<evidence type="ECO:0000313" key="2">
    <source>
        <dbReference type="EMBL" id="AES07593.1"/>
    </source>
</evidence>
<feature type="compositionally biased region" description="Pro residues" evidence="1">
    <location>
        <begin position="7"/>
        <end position="17"/>
    </location>
</feature>
<protein>
    <submittedName>
        <fullName evidence="2">Striatin, calmodulin binding protein 4</fullName>
    </submittedName>
</protein>